<feature type="transmembrane region" description="Helical" evidence="1">
    <location>
        <begin position="222"/>
        <end position="244"/>
    </location>
</feature>
<keyword evidence="3" id="KW-1185">Reference proteome</keyword>
<feature type="transmembrane region" description="Helical" evidence="1">
    <location>
        <begin position="197"/>
        <end position="216"/>
    </location>
</feature>
<sequence length="251" mass="27216">MSDTKLVQPEEGTEIEPPQEVLAWYEWEPDDAIGVALIGILKGGVLYACVYALFLIVMWVVNDQPNSRTELVGLVTMVIYMPVFAIAVLAVVVAPVTLVSLGIIMAIARTTSPKRRWPVVATVAGGLTGFLCTVGFLVPVNEFEFAWWCVLAIGPVCATLCGQLGAAWNTIPPANPAWSNPAPSANRGPRVRFEIRHLLIATAWVAGILGLLKLVTPAPGVVASYLTAWLFFQAITLQMVLRFVRKVRGYA</sequence>
<keyword evidence="1" id="KW-1133">Transmembrane helix</keyword>
<feature type="transmembrane region" description="Helical" evidence="1">
    <location>
        <begin position="145"/>
        <end position="168"/>
    </location>
</feature>
<evidence type="ECO:0000313" key="2">
    <source>
        <dbReference type="EMBL" id="QDU58298.1"/>
    </source>
</evidence>
<keyword evidence="1" id="KW-0812">Transmembrane</keyword>
<feature type="transmembrane region" description="Helical" evidence="1">
    <location>
        <begin position="81"/>
        <end position="107"/>
    </location>
</feature>
<organism evidence="2 3">
    <name type="scientific">Aeoliella mucimassa</name>
    <dbReference type="NCBI Taxonomy" id="2527972"/>
    <lineage>
        <taxon>Bacteria</taxon>
        <taxon>Pseudomonadati</taxon>
        <taxon>Planctomycetota</taxon>
        <taxon>Planctomycetia</taxon>
        <taxon>Pirellulales</taxon>
        <taxon>Lacipirellulaceae</taxon>
        <taxon>Aeoliella</taxon>
    </lineage>
</organism>
<proteinExistence type="predicted"/>
<dbReference type="Proteomes" id="UP000315750">
    <property type="component" value="Chromosome"/>
</dbReference>
<reference evidence="2 3" key="1">
    <citation type="submission" date="2019-02" db="EMBL/GenBank/DDBJ databases">
        <title>Deep-cultivation of Planctomycetes and their phenomic and genomic characterization uncovers novel biology.</title>
        <authorList>
            <person name="Wiegand S."/>
            <person name="Jogler M."/>
            <person name="Boedeker C."/>
            <person name="Pinto D."/>
            <person name="Vollmers J."/>
            <person name="Rivas-Marin E."/>
            <person name="Kohn T."/>
            <person name="Peeters S.H."/>
            <person name="Heuer A."/>
            <person name="Rast P."/>
            <person name="Oberbeckmann S."/>
            <person name="Bunk B."/>
            <person name="Jeske O."/>
            <person name="Meyerdierks A."/>
            <person name="Storesund J.E."/>
            <person name="Kallscheuer N."/>
            <person name="Luecker S."/>
            <person name="Lage O.M."/>
            <person name="Pohl T."/>
            <person name="Merkel B.J."/>
            <person name="Hornburger P."/>
            <person name="Mueller R.-W."/>
            <person name="Bruemmer F."/>
            <person name="Labrenz M."/>
            <person name="Spormann A.M."/>
            <person name="Op den Camp H."/>
            <person name="Overmann J."/>
            <person name="Amann R."/>
            <person name="Jetten M.S.M."/>
            <person name="Mascher T."/>
            <person name="Medema M.H."/>
            <person name="Devos D.P."/>
            <person name="Kaster A.-K."/>
            <person name="Ovreas L."/>
            <person name="Rohde M."/>
            <person name="Galperin M.Y."/>
            <person name="Jogler C."/>
        </authorList>
    </citation>
    <scope>NUCLEOTIDE SEQUENCE [LARGE SCALE GENOMIC DNA]</scope>
    <source>
        <strain evidence="2 3">Pan181</strain>
    </source>
</reference>
<name>A0A518AU95_9BACT</name>
<dbReference type="EMBL" id="CP036278">
    <property type="protein sequence ID" value="QDU58298.1"/>
    <property type="molecule type" value="Genomic_DNA"/>
</dbReference>
<dbReference type="KEGG" id="amuc:Pan181_45310"/>
<gene>
    <name evidence="2" type="ORF">Pan181_45310</name>
</gene>
<dbReference type="AlphaFoldDB" id="A0A518AU95"/>
<feature type="transmembrane region" description="Helical" evidence="1">
    <location>
        <begin position="44"/>
        <end position="61"/>
    </location>
</feature>
<keyword evidence="1" id="KW-0472">Membrane</keyword>
<evidence type="ECO:0000313" key="3">
    <source>
        <dbReference type="Proteomes" id="UP000315750"/>
    </source>
</evidence>
<dbReference type="RefSeq" id="WP_145250038.1">
    <property type="nucleotide sequence ID" value="NZ_CP036278.1"/>
</dbReference>
<feature type="transmembrane region" description="Helical" evidence="1">
    <location>
        <begin position="119"/>
        <end position="139"/>
    </location>
</feature>
<accession>A0A518AU95</accession>
<evidence type="ECO:0000256" key="1">
    <source>
        <dbReference type="SAM" id="Phobius"/>
    </source>
</evidence>
<protein>
    <submittedName>
        <fullName evidence="2">Uncharacterized protein</fullName>
    </submittedName>
</protein>